<keyword evidence="2" id="KW-0808">Transferase</keyword>
<dbReference type="PANTHER" id="PTHR31642:SF324">
    <property type="entry name" value="SPERMIDINE HYDROXYCINNAMOYL TRANSFERASE"/>
    <property type="match status" value="1"/>
</dbReference>
<gene>
    <name evidence="4" type="ORF">K2173_004642</name>
</gene>
<accession>A0AAV8SYS8</accession>
<dbReference type="Gene3D" id="3.30.559.10">
    <property type="entry name" value="Chloramphenicol acetyltransferase-like domain"/>
    <property type="match status" value="2"/>
</dbReference>
<dbReference type="InterPro" id="IPR023213">
    <property type="entry name" value="CAT-like_dom_sf"/>
</dbReference>
<proteinExistence type="inferred from homology"/>
<evidence type="ECO:0000313" key="5">
    <source>
        <dbReference type="Proteomes" id="UP001159364"/>
    </source>
</evidence>
<dbReference type="FunFam" id="3.30.559.10:FF:000008">
    <property type="entry name" value="Tryptamine hydroxycinnamoyl transferase"/>
    <property type="match status" value="1"/>
</dbReference>
<comment type="caution">
    <text evidence="4">The sequence shown here is derived from an EMBL/GenBank/DDBJ whole genome shotgun (WGS) entry which is preliminary data.</text>
</comment>
<dbReference type="SUPFAM" id="SSF52777">
    <property type="entry name" value="CoA-dependent acyltransferases"/>
    <property type="match status" value="1"/>
</dbReference>
<dbReference type="Pfam" id="PF02458">
    <property type="entry name" value="Transferase"/>
    <property type="match status" value="1"/>
</dbReference>
<evidence type="ECO:0000256" key="2">
    <source>
        <dbReference type="ARBA" id="ARBA00022679"/>
    </source>
</evidence>
<dbReference type="EMBL" id="JAIWQS010000007">
    <property type="protein sequence ID" value="KAJ8759204.1"/>
    <property type="molecule type" value="Genomic_DNA"/>
</dbReference>
<dbReference type="PANTHER" id="PTHR31642">
    <property type="entry name" value="TRICHOTHECENE 3-O-ACETYLTRANSFERASE"/>
    <property type="match status" value="1"/>
</dbReference>
<dbReference type="InterPro" id="IPR050317">
    <property type="entry name" value="Plant_Fungal_Acyltransferase"/>
</dbReference>
<dbReference type="AlphaFoldDB" id="A0AAV8SYS8"/>
<comment type="similarity">
    <text evidence="1">Belongs to the plant acyltransferase family.</text>
</comment>
<protein>
    <recommendedName>
        <fullName evidence="6">Spermidine hydroxycinnamoyl transferase</fullName>
    </recommendedName>
</protein>
<organism evidence="4 5">
    <name type="scientific">Erythroxylum novogranatense</name>
    <dbReference type="NCBI Taxonomy" id="1862640"/>
    <lineage>
        <taxon>Eukaryota</taxon>
        <taxon>Viridiplantae</taxon>
        <taxon>Streptophyta</taxon>
        <taxon>Embryophyta</taxon>
        <taxon>Tracheophyta</taxon>
        <taxon>Spermatophyta</taxon>
        <taxon>Magnoliopsida</taxon>
        <taxon>eudicotyledons</taxon>
        <taxon>Gunneridae</taxon>
        <taxon>Pentapetalae</taxon>
        <taxon>rosids</taxon>
        <taxon>fabids</taxon>
        <taxon>Malpighiales</taxon>
        <taxon>Erythroxylaceae</taxon>
        <taxon>Erythroxylum</taxon>
    </lineage>
</organism>
<keyword evidence="5" id="KW-1185">Reference proteome</keyword>
<evidence type="ECO:0000256" key="3">
    <source>
        <dbReference type="ARBA" id="ARBA00023315"/>
    </source>
</evidence>
<evidence type="ECO:0000313" key="4">
    <source>
        <dbReference type="EMBL" id="KAJ8759204.1"/>
    </source>
</evidence>
<sequence length="439" mass="48925">MVAVSFIDCYTVKPAKPTWTGTLPLSELDQIGVLTHVPTIYFYRPPPNWLSPKAIVNILKESLSHALVAFYPLAGRLRWIGNGRLELDCNAMGVQLIEAESESKFDDFGDFEPSAKYDNLIPAVNYKTPIHEIPLMIAQLTKFRCGGVTLSFIVSHAVVDGQSALHFMSEWARIARGEPLKTVPFLDRKVLRAGEPAITPPRFSTRNEKEERRKKTTLAMLKVTKSQIEKLRNRANETKSVATERGFTRYETLAGHIWRCACKARKHNPEQPTGFGVCVDSRKRMNPPLPQGYFGNATFDVVATSSSGELMSNPLGYASSKIREAIERATSEYVDSAIDFLKSQLDLSTFQDVHATKGTDEEPFHGNPNLGVVSWVTLPIYGLDFGWGKEVYMGPGTHNFDGDSLLLPSPEGDGSLTVAICLQEASMDDFKKYFYEDVM</sequence>
<dbReference type="Proteomes" id="UP001159364">
    <property type="component" value="Linkage Group LG07"/>
</dbReference>
<name>A0AAV8SYS8_9ROSI</name>
<keyword evidence="3" id="KW-0012">Acyltransferase</keyword>
<reference evidence="4 5" key="1">
    <citation type="submission" date="2021-09" db="EMBL/GenBank/DDBJ databases">
        <title>Genomic insights and catalytic innovation underlie evolution of tropane alkaloids biosynthesis.</title>
        <authorList>
            <person name="Wang Y.-J."/>
            <person name="Tian T."/>
            <person name="Huang J.-P."/>
            <person name="Huang S.-X."/>
        </authorList>
    </citation>
    <scope>NUCLEOTIDE SEQUENCE [LARGE SCALE GENOMIC DNA]</scope>
    <source>
        <strain evidence="4">KIB-2018</strain>
        <tissue evidence="4">Leaf</tissue>
    </source>
</reference>
<dbReference type="GO" id="GO:0016747">
    <property type="term" value="F:acyltransferase activity, transferring groups other than amino-acyl groups"/>
    <property type="evidence" value="ECO:0007669"/>
    <property type="project" value="TreeGrafter"/>
</dbReference>
<evidence type="ECO:0000256" key="1">
    <source>
        <dbReference type="ARBA" id="ARBA00009861"/>
    </source>
</evidence>
<evidence type="ECO:0008006" key="6">
    <source>
        <dbReference type="Google" id="ProtNLM"/>
    </source>
</evidence>